<evidence type="ECO:0000256" key="7">
    <source>
        <dbReference type="ARBA" id="ARBA00023242"/>
    </source>
</evidence>
<evidence type="ECO:0000256" key="6">
    <source>
        <dbReference type="ARBA" id="ARBA00023163"/>
    </source>
</evidence>
<keyword evidence="2 8" id="KW-0963">Cytoplasm</keyword>
<dbReference type="PANTHER" id="PTHR13703">
    <property type="entry name" value="SMAD"/>
    <property type="match status" value="1"/>
</dbReference>
<dbReference type="GO" id="GO:0009653">
    <property type="term" value="P:anatomical structure morphogenesis"/>
    <property type="evidence" value="ECO:0007669"/>
    <property type="project" value="TreeGrafter"/>
</dbReference>
<keyword evidence="13" id="KW-1185">Reference proteome</keyword>
<dbReference type="SUPFAM" id="SSF49879">
    <property type="entry name" value="SMAD/FHA domain"/>
    <property type="match status" value="1"/>
</dbReference>
<evidence type="ECO:0000259" key="10">
    <source>
        <dbReference type="PROSITE" id="PS51075"/>
    </source>
</evidence>
<feature type="compositionally biased region" description="Polar residues" evidence="9">
    <location>
        <begin position="188"/>
        <end position="197"/>
    </location>
</feature>
<dbReference type="GO" id="GO:0070411">
    <property type="term" value="F:I-SMAD binding"/>
    <property type="evidence" value="ECO:0007669"/>
    <property type="project" value="TreeGrafter"/>
</dbReference>
<feature type="domain" description="MH1" evidence="10">
    <location>
        <begin position="16"/>
        <end position="140"/>
    </location>
</feature>
<dbReference type="Pfam" id="PF03166">
    <property type="entry name" value="MH2"/>
    <property type="match status" value="1"/>
</dbReference>
<comment type="similarity">
    <text evidence="1 8">Belongs to the dwarfin/SMAD family.</text>
</comment>
<dbReference type="InterPro" id="IPR003619">
    <property type="entry name" value="MAD_homology1_Dwarfin-type"/>
</dbReference>
<evidence type="ECO:0000313" key="12">
    <source>
        <dbReference type="EMBL" id="KAK1882877.1"/>
    </source>
</evidence>
<dbReference type="CDD" id="cd10490">
    <property type="entry name" value="MH1_SMAD_1_5_9"/>
    <property type="match status" value="1"/>
</dbReference>
<dbReference type="InterPro" id="IPR001132">
    <property type="entry name" value="SMAD_dom_Dwarfin-type"/>
</dbReference>
<dbReference type="GO" id="GO:0030154">
    <property type="term" value="P:cell differentiation"/>
    <property type="evidence" value="ECO:0007669"/>
    <property type="project" value="TreeGrafter"/>
</dbReference>
<dbReference type="InterPro" id="IPR036578">
    <property type="entry name" value="SMAD_MH1_sf"/>
</dbReference>
<dbReference type="GO" id="GO:0046872">
    <property type="term" value="F:metal ion binding"/>
    <property type="evidence" value="ECO:0007669"/>
    <property type="project" value="UniProtKB-KW"/>
</dbReference>
<dbReference type="GO" id="GO:0060395">
    <property type="term" value="P:SMAD protein signal transduction"/>
    <property type="evidence" value="ECO:0007669"/>
    <property type="project" value="TreeGrafter"/>
</dbReference>
<dbReference type="GO" id="GO:0071144">
    <property type="term" value="C:heteromeric SMAD protein complex"/>
    <property type="evidence" value="ECO:0007669"/>
    <property type="project" value="TreeGrafter"/>
</dbReference>
<gene>
    <name evidence="12" type="ORF">KUDE01_023657</name>
</gene>
<dbReference type="GO" id="GO:0000978">
    <property type="term" value="F:RNA polymerase II cis-regulatory region sequence-specific DNA binding"/>
    <property type="evidence" value="ECO:0007669"/>
    <property type="project" value="TreeGrafter"/>
</dbReference>
<dbReference type="GO" id="GO:0009880">
    <property type="term" value="P:embryonic pattern specification"/>
    <property type="evidence" value="ECO:0007669"/>
    <property type="project" value="UniProtKB-ARBA"/>
</dbReference>
<keyword evidence="7 8" id="KW-0539">Nucleus</keyword>
<dbReference type="PROSITE" id="PS51075">
    <property type="entry name" value="MH1"/>
    <property type="match status" value="1"/>
</dbReference>
<dbReference type="Proteomes" id="UP001228049">
    <property type="component" value="Unassembled WGS sequence"/>
</dbReference>
<evidence type="ECO:0000256" key="9">
    <source>
        <dbReference type="SAM" id="MobiDB-lite"/>
    </source>
</evidence>
<evidence type="ECO:0000313" key="13">
    <source>
        <dbReference type="Proteomes" id="UP001228049"/>
    </source>
</evidence>
<dbReference type="InterPro" id="IPR017855">
    <property type="entry name" value="SMAD-like_dom_sf"/>
</dbReference>
<dbReference type="EMBL" id="JASDAP010000023">
    <property type="protein sequence ID" value="KAK1882877.1"/>
    <property type="molecule type" value="Genomic_DNA"/>
</dbReference>
<keyword evidence="4" id="KW-0862">Zinc</keyword>
<dbReference type="GO" id="GO:0009953">
    <property type="term" value="P:dorsal/ventral pattern formation"/>
    <property type="evidence" value="ECO:0007669"/>
    <property type="project" value="UniProtKB-ARBA"/>
</dbReference>
<evidence type="ECO:0000256" key="4">
    <source>
        <dbReference type="ARBA" id="ARBA00022833"/>
    </source>
</evidence>
<evidence type="ECO:0000256" key="2">
    <source>
        <dbReference type="ARBA" id="ARBA00022490"/>
    </source>
</evidence>
<dbReference type="AlphaFoldDB" id="A0AAD9EZ96"/>
<dbReference type="Gene3D" id="3.90.520.10">
    <property type="entry name" value="SMAD MH1 domain"/>
    <property type="match status" value="1"/>
</dbReference>
<feature type="compositionally biased region" description="Polar residues" evidence="9">
    <location>
        <begin position="153"/>
        <end position="169"/>
    </location>
</feature>
<dbReference type="InterPro" id="IPR013019">
    <property type="entry name" value="MAD_homology_MH1"/>
</dbReference>
<keyword evidence="3" id="KW-0479">Metal-binding</keyword>
<dbReference type="PROSITE" id="PS51076">
    <property type="entry name" value="MH2"/>
    <property type="match status" value="1"/>
</dbReference>
<dbReference type="PANTHER" id="PTHR13703:SF41">
    <property type="entry name" value="MOTHERS AGAINST DECAPENTAPLEGIC HOMOLOG 9"/>
    <property type="match status" value="1"/>
</dbReference>
<keyword evidence="6 8" id="KW-0804">Transcription</keyword>
<accession>A0AAD9EZ96</accession>
<dbReference type="FunFam" id="3.90.520.10:FF:000001">
    <property type="entry name" value="Mothers against decapentaplegic homolog"/>
    <property type="match status" value="1"/>
</dbReference>
<comment type="caution">
    <text evidence="12">The sequence shown here is derived from an EMBL/GenBank/DDBJ whole genome shotgun (WGS) entry which is preliminary data.</text>
</comment>
<evidence type="ECO:0000256" key="3">
    <source>
        <dbReference type="ARBA" id="ARBA00022723"/>
    </source>
</evidence>
<comment type="subcellular location">
    <subcellularLocation>
        <location evidence="8">Cytoplasm</location>
    </subcellularLocation>
    <subcellularLocation>
        <location evidence="8">Nucleus</location>
    </subcellularLocation>
</comment>
<protein>
    <recommendedName>
        <fullName evidence="8">Mothers against decapentaplegic homolog</fullName>
        <shortName evidence="8">MAD homolog</shortName>
        <shortName evidence="8">Mothers against DPP homolog</shortName>
    </recommendedName>
    <alternativeName>
        <fullName evidence="8">SMAD family member</fullName>
    </alternativeName>
</protein>
<dbReference type="GO" id="GO:0030509">
    <property type="term" value="P:BMP signaling pathway"/>
    <property type="evidence" value="ECO:0007669"/>
    <property type="project" value="TreeGrafter"/>
</dbReference>
<dbReference type="GO" id="GO:0000981">
    <property type="term" value="F:DNA-binding transcription factor activity, RNA polymerase II-specific"/>
    <property type="evidence" value="ECO:0007669"/>
    <property type="project" value="TreeGrafter"/>
</dbReference>
<dbReference type="InterPro" id="IPR013790">
    <property type="entry name" value="Dwarfin"/>
</dbReference>
<dbReference type="SUPFAM" id="SSF56366">
    <property type="entry name" value="SMAD MH1 domain"/>
    <property type="match status" value="1"/>
</dbReference>
<name>A0AAD9EZ96_DISEL</name>
<feature type="region of interest" description="Disordered" evidence="9">
    <location>
        <begin position="153"/>
        <end position="197"/>
    </location>
</feature>
<dbReference type="Pfam" id="PF03165">
    <property type="entry name" value="MH1"/>
    <property type="match status" value="1"/>
</dbReference>
<evidence type="ECO:0000256" key="1">
    <source>
        <dbReference type="ARBA" id="ARBA00005545"/>
    </source>
</evidence>
<dbReference type="InterPro" id="IPR008984">
    <property type="entry name" value="SMAD_FHA_dom_sf"/>
</dbReference>
<evidence type="ECO:0000256" key="5">
    <source>
        <dbReference type="ARBA" id="ARBA00023015"/>
    </source>
</evidence>
<dbReference type="GO" id="GO:0007179">
    <property type="term" value="P:transforming growth factor beta receptor signaling pathway"/>
    <property type="evidence" value="ECO:0007669"/>
    <property type="project" value="TreeGrafter"/>
</dbReference>
<organism evidence="12 13">
    <name type="scientific">Dissostichus eleginoides</name>
    <name type="common">Patagonian toothfish</name>
    <name type="synonym">Dissostichus amissus</name>
    <dbReference type="NCBI Taxonomy" id="100907"/>
    <lineage>
        <taxon>Eukaryota</taxon>
        <taxon>Metazoa</taxon>
        <taxon>Chordata</taxon>
        <taxon>Craniata</taxon>
        <taxon>Vertebrata</taxon>
        <taxon>Euteleostomi</taxon>
        <taxon>Actinopterygii</taxon>
        <taxon>Neopterygii</taxon>
        <taxon>Teleostei</taxon>
        <taxon>Neoteleostei</taxon>
        <taxon>Acanthomorphata</taxon>
        <taxon>Eupercaria</taxon>
        <taxon>Perciformes</taxon>
        <taxon>Notothenioidei</taxon>
        <taxon>Nototheniidae</taxon>
        <taxon>Dissostichus</taxon>
    </lineage>
</organism>
<dbReference type="FunFam" id="2.60.200.10:FF:000001">
    <property type="entry name" value="Mothers against decapentaplegic homolog"/>
    <property type="match status" value="1"/>
</dbReference>
<evidence type="ECO:0000259" key="11">
    <source>
        <dbReference type="PROSITE" id="PS51076"/>
    </source>
</evidence>
<dbReference type="GO" id="GO:0005737">
    <property type="term" value="C:cytoplasm"/>
    <property type="evidence" value="ECO:0007669"/>
    <property type="project" value="UniProtKB-SubCell"/>
</dbReference>
<dbReference type="SMART" id="SM00523">
    <property type="entry name" value="DWA"/>
    <property type="match status" value="1"/>
</dbReference>
<feature type="domain" description="MH2" evidence="11">
    <location>
        <begin position="227"/>
        <end position="421"/>
    </location>
</feature>
<dbReference type="SMART" id="SM00524">
    <property type="entry name" value="DWB"/>
    <property type="match status" value="1"/>
</dbReference>
<proteinExistence type="inferred from homology"/>
<evidence type="ECO:0000256" key="8">
    <source>
        <dbReference type="RuleBase" id="RU361195"/>
    </source>
</evidence>
<sequence>MNSSTSITSLFSFTSPAVKRLLGWKQGDEEEKWAEKAVDSLVKKLKKKKGAMEELERALSCPGQPSKCVTIPRSLDGRLQVSHRKGLPHVIYCRVWRWPDLQSHHELKALECCEFAFGSKQKDICVNPYHYRRVETPGKHITTGHLSCLLNKNSPTSQSYPDSPNSSAEPGSPYHITAETPPPPYSMMETSPQDDVKPNNSTETLKLTFSAPHTDLRPVCYEEPEYWCSVAYYELNNRVGETFHASSRSVLVDGFTDPSNNKNRFCLGLLSNVNRNSTIEHTRRHIGKGLHLYYVGGEVYAECLSDSSIFVQSRNCNFQHGFHTTTVCKIPSGCSLKIFNNQLFAQLLAQSVNHGFEVVYELTKMCTIRMSFVKGWGAEYHRQDVTSTPCWIEVHLHGPLQWLDKVLTQMGSPHNPISSVS</sequence>
<keyword evidence="5 8" id="KW-0805">Transcription regulation</keyword>
<reference evidence="12" key="1">
    <citation type="submission" date="2023-04" db="EMBL/GenBank/DDBJ databases">
        <title>Chromosome-level genome of Chaenocephalus aceratus.</title>
        <authorList>
            <person name="Park H."/>
        </authorList>
    </citation>
    <scope>NUCLEOTIDE SEQUENCE</scope>
    <source>
        <strain evidence="12">DE</strain>
        <tissue evidence="12">Muscle</tissue>
    </source>
</reference>
<dbReference type="Gene3D" id="2.60.200.10">
    <property type="match status" value="1"/>
</dbReference>